<dbReference type="PANTHER" id="PTHR35894">
    <property type="entry name" value="GENERAL SECRETION PATHWAY PROTEIN A-RELATED"/>
    <property type="match status" value="1"/>
</dbReference>
<dbReference type="Gene3D" id="3.40.50.300">
    <property type="entry name" value="P-loop containing nucleotide triphosphate hydrolases"/>
    <property type="match status" value="1"/>
</dbReference>
<feature type="domain" description="AAA+ ATPase" evidence="1">
    <location>
        <begin position="42"/>
        <end position="187"/>
    </location>
</feature>
<dbReference type="GO" id="GO:0016887">
    <property type="term" value="F:ATP hydrolysis activity"/>
    <property type="evidence" value="ECO:0007669"/>
    <property type="project" value="InterPro"/>
</dbReference>
<name>A0A7X1B9F1_9BACT</name>
<comment type="caution">
    <text evidence="2">The sequence shown here is derived from an EMBL/GenBank/DDBJ whole genome shotgun (WGS) entry which is preliminary data.</text>
</comment>
<keyword evidence="3" id="KW-1185">Reference proteome</keyword>
<evidence type="ECO:0000259" key="1">
    <source>
        <dbReference type="SMART" id="SM00382"/>
    </source>
</evidence>
<dbReference type="AlphaFoldDB" id="A0A7X1B9F1"/>
<organism evidence="2 3">
    <name type="scientific">Pelagicoccus albus</name>
    <dbReference type="NCBI Taxonomy" id="415222"/>
    <lineage>
        <taxon>Bacteria</taxon>
        <taxon>Pseudomonadati</taxon>
        <taxon>Verrucomicrobiota</taxon>
        <taxon>Opitutia</taxon>
        <taxon>Puniceicoccales</taxon>
        <taxon>Pelagicoccaceae</taxon>
        <taxon>Pelagicoccus</taxon>
    </lineage>
</organism>
<dbReference type="EMBL" id="JACHVC010000013">
    <property type="protein sequence ID" value="MBC2608114.1"/>
    <property type="molecule type" value="Genomic_DNA"/>
</dbReference>
<dbReference type="Proteomes" id="UP000526501">
    <property type="component" value="Unassembled WGS sequence"/>
</dbReference>
<dbReference type="RefSeq" id="WP_185661968.1">
    <property type="nucleotide sequence ID" value="NZ_JACHVC010000013.1"/>
</dbReference>
<dbReference type="InterPro" id="IPR027417">
    <property type="entry name" value="P-loop_NTPase"/>
</dbReference>
<reference evidence="2 3" key="1">
    <citation type="submission" date="2020-07" db="EMBL/GenBank/DDBJ databases">
        <authorList>
            <person name="Feng X."/>
        </authorList>
    </citation>
    <scope>NUCLEOTIDE SEQUENCE [LARGE SCALE GENOMIC DNA]</scope>
    <source>
        <strain evidence="2 3">JCM23202</strain>
    </source>
</reference>
<evidence type="ECO:0000313" key="3">
    <source>
        <dbReference type="Proteomes" id="UP000526501"/>
    </source>
</evidence>
<dbReference type="PANTHER" id="PTHR35894:SF1">
    <property type="entry name" value="PHOSPHORIBULOKINASE _ URIDINE KINASE FAMILY"/>
    <property type="match status" value="1"/>
</dbReference>
<accession>A0A7X1B9F1</accession>
<dbReference type="InterPro" id="IPR049945">
    <property type="entry name" value="AAA_22"/>
</dbReference>
<dbReference type="CDD" id="cd00009">
    <property type="entry name" value="AAA"/>
    <property type="match status" value="1"/>
</dbReference>
<protein>
    <submittedName>
        <fullName evidence="2">AAA family ATPase</fullName>
    </submittedName>
</protein>
<gene>
    <name evidence="2" type="ORF">H5P27_18815</name>
</gene>
<dbReference type="Pfam" id="PF13401">
    <property type="entry name" value="AAA_22"/>
    <property type="match status" value="1"/>
</dbReference>
<dbReference type="SUPFAM" id="SSF52540">
    <property type="entry name" value="P-loop containing nucleoside triphosphate hydrolases"/>
    <property type="match status" value="1"/>
</dbReference>
<dbReference type="InterPro" id="IPR003593">
    <property type="entry name" value="AAA+_ATPase"/>
</dbReference>
<dbReference type="InterPro" id="IPR052026">
    <property type="entry name" value="ExeA_AAA_ATPase_DNA-bind"/>
</dbReference>
<evidence type="ECO:0000313" key="2">
    <source>
        <dbReference type="EMBL" id="MBC2608114.1"/>
    </source>
</evidence>
<sequence length="273" mass="31337">MYQSFYGLREMPFNITPDPNFLYLSPTHQEALQHLKYGISERKGFIVLTGEVGCGKTTLCRHFINEVDDDKYEVALILNPRITESQLLKTILSELGETGTMSRSRGGLVQQVNDLLLKKIEAGKDILLIIDEAQNLTFELLEQLRLLSNLETDKQKLLQIILMGQPEFKEILAEERLRQLRQRILVHTELRPLNRLQIEQYIHHRIAMAGGQGIPFFTSWAVRLISRKSKGIPRIVNNICDKALLSSYIRSSEVVQWKDVRAALKEIKTLDLG</sequence>
<proteinExistence type="predicted"/>
<dbReference type="SMART" id="SM00382">
    <property type="entry name" value="AAA"/>
    <property type="match status" value="1"/>
</dbReference>